<proteinExistence type="predicted"/>
<sequence length="117" mass="13345">MGKSPLETAPPSIITVVKRCPSQLQLDTIHEEGSYVKFEPVELTASFSNLGLDCKESKGDRRERSRAPWAILPYRRVVHSEYLELAVSSEELDYFLDIVADNRDLRVCSHLVELRNI</sequence>
<accession>A0ABD3IBY8</accession>
<comment type="caution">
    <text evidence="1">The sequence shown here is derived from an EMBL/GenBank/DDBJ whole genome shotgun (WGS) entry which is preliminary data.</text>
</comment>
<gene>
    <name evidence="1" type="ORF">R1sor_019184</name>
</gene>
<dbReference type="Proteomes" id="UP001633002">
    <property type="component" value="Unassembled WGS sequence"/>
</dbReference>
<protein>
    <submittedName>
        <fullName evidence="1">Uncharacterized protein</fullName>
    </submittedName>
</protein>
<dbReference type="AlphaFoldDB" id="A0ABD3IBY8"/>
<organism evidence="1 2">
    <name type="scientific">Riccia sorocarpa</name>
    <dbReference type="NCBI Taxonomy" id="122646"/>
    <lineage>
        <taxon>Eukaryota</taxon>
        <taxon>Viridiplantae</taxon>
        <taxon>Streptophyta</taxon>
        <taxon>Embryophyta</taxon>
        <taxon>Marchantiophyta</taxon>
        <taxon>Marchantiopsida</taxon>
        <taxon>Marchantiidae</taxon>
        <taxon>Marchantiales</taxon>
        <taxon>Ricciaceae</taxon>
        <taxon>Riccia</taxon>
    </lineage>
</organism>
<dbReference type="EMBL" id="JBJQOH010000001">
    <property type="protein sequence ID" value="KAL3701162.1"/>
    <property type="molecule type" value="Genomic_DNA"/>
</dbReference>
<reference evidence="1 2" key="1">
    <citation type="submission" date="2024-09" db="EMBL/GenBank/DDBJ databases">
        <title>Chromosome-scale assembly of Riccia sorocarpa.</title>
        <authorList>
            <person name="Paukszto L."/>
        </authorList>
    </citation>
    <scope>NUCLEOTIDE SEQUENCE [LARGE SCALE GENOMIC DNA]</scope>
    <source>
        <strain evidence="1">LP-2024</strain>
        <tissue evidence="1">Aerial parts of the thallus</tissue>
    </source>
</reference>
<evidence type="ECO:0000313" key="1">
    <source>
        <dbReference type="EMBL" id="KAL3701162.1"/>
    </source>
</evidence>
<evidence type="ECO:0000313" key="2">
    <source>
        <dbReference type="Proteomes" id="UP001633002"/>
    </source>
</evidence>
<name>A0ABD3IBY8_9MARC</name>
<keyword evidence="2" id="KW-1185">Reference proteome</keyword>